<name>A0ABD1P6U6_9LAMI</name>
<reference evidence="4" key="1">
    <citation type="submission" date="2024-07" db="EMBL/GenBank/DDBJ databases">
        <title>Two chromosome-level genome assemblies of Korean endemic species Abeliophyllum distichum and Forsythia ovata (Oleaceae).</title>
        <authorList>
            <person name="Jang H."/>
        </authorList>
    </citation>
    <scope>NUCLEOTIDE SEQUENCE [LARGE SCALE GENOMIC DNA]</scope>
</reference>
<dbReference type="PANTHER" id="PTHR23024:SF406">
    <property type="entry name" value="CARBOXYLESTERASE 15-RELATED"/>
    <property type="match status" value="1"/>
</dbReference>
<dbReference type="SUPFAM" id="SSF53474">
    <property type="entry name" value="alpha/beta-Hydrolases"/>
    <property type="match status" value="1"/>
</dbReference>
<dbReference type="PANTHER" id="PTHR23024">
    <property type="entry name" value="ARYLACETAMIDE DEACETYLASE"/>
    <property type="match status" value="1"/>
</dbReference>
<dbReference type="Pfam" id="PF07859">
    <property type="entry name" value="Abhydrolase_3"/>
    <property type="match status" value="1"/>
</dbReference>
<dbReference type="InterPro" id="IPR050466">
    <property type="entry name" value="Carboxylest/Gibb_receptor"/>
</dbReference>
<gene>
    <name evidence="3" type="ORF">Fot_55101</name>
</gene>
<evidence type="ECO:0000313" key="4">
    <source>
        <dbReference type="Proteomes" id="UP001604277"/>
    </source>
</evidence>
<comment type="similarity">
    <text evidence="1">Belongs to the 'GDXG' lipolytic enzyme family.</text>
</comment>
<dbReference type="AlphaFoldDB" id="A0ABD1P6U6"/>
<proteinExistence type="inferred from homology"/>
<evidence type="ECO:0000313" key="3">
    <source>
        <dbReference type="EMBL" id="KAL2459083.1"/>
    </source>
</evidence>
<accession>A0ABD1P6U6</accession>
<sequence length="162" mass="17946">MFNPSEISPLTDCLFDNKHNLYLRLYKSLSASNVKLTILYFFHGGGFCLSSRTWPNWHNCCLRLSSTLPAVIISPSYCLAPEHRLPVAMDDALNAALSNSPDPWLSDRVDFDRVFIVGDSSSGNLAHDLAVKLGPESPNLRPVSVRGYVLMAPFFGGIEKTK</sequence>
<dbReference type="EMBL" id="JBFOLJ010000024">
    <property type="protein sequence ID" value="KAL2459083.1"/>
    <property type="molecule type" value="Genomic_DNA"/>
</dbReference>
<dbReference type="InterPro" id="IPR029058">
    <property type="entry name" value="AB_hydrolase_fold"/>
</dbReference>
<keyword evidence="4" id="KW-1185">Reference proteome</keyword>
<dbReference type="InterPro" id="IPR013094">
    <property type="entry name" value="AB_hydrolase_3"/>
</dbReference>
<feature type="domain" description="Alpha/beta hydrolase fold-3" evidence="2">
    <location>
        <begin position="40"/>
        <end position="154"/>
    </location>
</feature>
<protein>
    <submittedName>
        <fullName evidence="3">Carboxylesterase 15</fullName>
    </submittedName>
</protein>
<evidence type="ECO:0000256" key="1">
    <source>
        <dbReference type="ARBA" id="ARBA00010515"/>
    </source>
</evidence>
<evidence type="ECO:0000259" key="2">
    <source>
        <dbReference type="Pfam" id="PF07859"/>
    </source>
</evidence>
<dbReference type="Proteomes" id="UP001604277">
    <property type="component" value="Unassembled WGS sequence"/>
</dbReference>
<comment type="caution">
    <text evidence="3">The sequence shown here is derived from an EMBL/GenBank/DDBJ whole genome shotgun (WGS) entry which is preliminary data.</text>
</comment>
<dbReference type="Gene3D" id="3.40.50.1820">
    <property type="entry name" value="alpha/beta hydrolase"/>
    <property type="match status" value="1"/>
</dbReference>
<organism evidence="3 4">
    <name type="scientific">Forsythia ovata</name>
    <dbReference type="NCBI Taxonomy" id="205694"/>
    <lineage>
        <taxon>Eukaryota</taxon>
        <taxon>Viridiplantae</taxon>
        <taxon>Streptophyta</taxon>
        <taxon>Embryophyta</taxon>
        <taxon>Tracheophyta</taxon>
        <taxon>Spermatophyta</taxon>
        <taxon>Magnoliopsida</taxon>
        <taxon>eudicotyledons</taxon>
        <taxon>Gunneridae</taxon>
        <taxon>Pentapetalae</taxon>
        <taxon>asterids</taxon>
        <taxon>lamiids</taxon>
        <taxon>Lamiales</taxon>
        <taxon>Oleaceae</taxon>
        <taxon>Forsythieae</taxon>
        <taxon>Forsythia</taxon>
    </lineage>
</organism>